<dbReference type="Proteomes" id="UP001190700">
    <property type="component" value="Unassembled WGS sequence"/>
</dbReference>
<accession>A0AAE0BHM6</accession>
<dbReference type="EMBL" id="LGRX02035150">
    <property type="protein sequence ID" value="KAK3236160.1"/>
    <property type="molecule type" value="Genomic_DNA"/>
</dbReference>
<keyword evidence="3" id="KW-1185">Reference proteome</keyword>
<feature type="region of interest" description="Disordered" evidence="1">
    <location>
        <begin position="1"/>
        <end position="83"/>
    </location>
</feature>
<feature type="compositionally biased region" description="Low complexity" evidence="1">
    <location>
        <begin position="68"/>
        <end position="79"/>
    </location>
</feature>
<sequence>MLLLELGSECHPNEPQPLSEDASHPKGLRREPHPLSEDATHSEGLCSLVEAATGSNQSPPMMEANGYPSSVPSHHLSSPETAADADVVSHCGYDSHDSLSHATLMRATPSRLTGRARGSRGLHGPLRRRVPRTRMRREAKGII</sequence>
<proteinExistence type="predicted"/>
<feature type="compositionally biased region" description="Basic and acidic residues" evidence="1">
    <location>
        <begin position="21"/>
        <end position="41"/>
    </location>
</feature>
<evidence type="ECO:0000313" key="3">
    <source>
        <dbReference type="Proteomes" id="UP001190700"/>
    </source>
</evidence>
<reference evidence="2 3" key="1">
    <citation type="journal article" date="2015" name="Genome Biol. Evol.">
        <title>Comparative Genomics of a Bacterivorous Green Alga Reveals Evolutionary Causalities and Consequences of Phago-Mixotrophic Mode of Nutrition.</title>
        <authorList>
            <person name="Burns J.A."/>
            <person name="Paasch A."/>
            <person name="Narechania A."/>
            <person name="Kim E."/>
        </authorList>
    </citation>
    <scope>NUCLEOTIDE SEQUENCE [LARGE SCALE GENOMIC DNA]</scope>
    <source>
        <strain evidence="2 3">PLY_AMNH</strain>
    </source>
</reference>
<gene>
    <name evidence="2" type="ORF">CYMTET_53682</name>
</gene>
<evidence type="ECO:0000256" key="1">
    <source>
        <dbReference type="SAM" id="MobiDB-lite"/>
    </source>
</evidence>
<evidence type="ECO:0000313" key="2">
    <source>
        <dbReference type="EMBL" id="KAK3236160.1"/>
    </source>
</evidence>
<organism evidence="2 3">
    <name type="scientific">Cymbomonas tetramitiformis</name>
    <dbReference type="NCBI Taxonomy" id="36881"/>
    <lineage>
        <taxon>Eukaryota</taxon>
        <taxon>Viridiplantae</taxon>
        <taxon>Chlorophyta</taxon>
        <taxon>Pyramimonadophyceae</taxon>
        <taxon>Pyramimonadales</taxon>
        <taxon>Pyramimonadaceae</taxon>
        <taxon>Cymbomonas</taxon>
    </lineage>
</organism>
<dbReference type="AlphaFoldDB" id="A0AAE0BHM6"/>
<protein>
    <submittedName>
        <fullName evidence="2">Uncharacterized protein</fullName>
    </submittedName>
</protein>
<name>A0AAE0BHM6_9CHLO</name>
<comment type="caution">
    <text evidence="2">The sequence shown here is derived from an EMBL/GenBank/DDBJ whole genome shotgun (WGS) entry which is preliminary data.</text>
</comment>